<evidence type="ECO:0000256" key="1">
    <source>
        <dbReference type="ARBA" id="ARBA00023242"/>
    </source>
</evidence>
<dbReference type="OrthoDB" id="103819at2759"/>
<proteinExistence type="predicted"/>
<dbReference type="GO" id="GO:0008270">
    <property type="term" value="F:zinc ion binding"/>
    <property type="evidence" value="ECO:0007669"/>
    <property type="project" value="InterPro"/>
</dbReference>
<dbReference type="SMART" id="SM00906">
    <property type="entry name" value="Fungal_trans"/>
    <property type="match status" value="1"/>
</dbReference>
<dbReference type="GO" id="GO:0003677">
    <property type="term" value="F:DNA binding"/>
    <property type="evidence" value="ECO:0007669"/>
    <property type="project" value="InterPro"/>
</dbReference>
<name>A0A8I2ZPX3_VERLO</name>
<dbReference type="InterPro" id="IPR007219">
    <property type="entry name" value="XnlR_reg_dom"/>
</dbReference>
<comment type="caution">
    <text evidence="3">The sequence shown here is derived from an EMBL/GenBank/DDBJ whole genome shotgun (WGS) entry which is preliminary data.</text>
</comment>
<evidence type="ECO:0000313" key="3">
    <source>
        <dbReference type="EMBL" id="KAG7135044.1"/>
    </source>
</evidence>
<dbReference type="GO" id="GO:0003700">
    <property type="term" value="F:DNA-binding transcription factor activity"/>
    <property type="evidence" value="ECO:0007669"/>
    <property type="project" value="InterPro"/>
</dbReference>
<evidence type="ECO:0000259" key="2">
    <source>
        <dbReference type="SMART" id="SM00906"/>
    </source>
</evidence>
<accession>A0A8I2ZPX3</accession>
<dbReference type="CDD" id="cd12148">
    <property type="entry name" value="fungal_TF_MHR"/>
    <property type="match status" value="1"/>
</dbReference>
<sequence length="178" mass="19635">MFLGLKPARYLELGLKDSDVGHIVGLLARNAASSVEAFRVCAEPAVETCQAVTLLGTFCMKSGELSKAWRLMSAAARTCIDLGYHRMPLGVRGSQNSRKKWHIFWYVYTYEKGLAFTVGRASSIPDYDVSTERPRYPDDMPGIPGRTYTAILELAMLQGEIQPQLFSAAASQLPLDTP</sequence>
<evidence type="ECO:0000313" key="4">
    <source>
        <dbReference type="Proteomes" id="UP000689129"/>
    </source>
</evidence>
<protein>
    <submittedName>
        <fullName evidence="3">Negative regulator of pleiotropic drug resistance STB5 like protein</fullName>
    </submittedName>
</protein>
<dbReference type="PANTHER" id="PTHR46910:SF5">
    <property type="entry name" value="ZN(II)2CYS6 TRANSCRIPTION FACTOR (EUROFUNG)"/>
    <property type="match status" value="1"/>
</dbReference>
<dbReference type="AlphaFoldDB" id="A0A8I2ZPX3"/>
<dbReference type="EMBL" id="JAEMWZ010000126">
    <property type="protein sequence ID" value="KAG7135044.1"/>
    <property type="molecule type" value="Genomic_DNA"/>
</dbReference>
<dbReference type="GO" id="GO:0006351">
    <property type="term" value="P:DNA-templated transcription"/>
    <property type="evidence" value="ECO:0007669"/>
    <property type="project" value="InterPro"/>
</dbReference>
<keyword evidence="1" id="KW-0539">Nucleus</keyword>
<organism evidence="3 4">
    <name type="scientific">Verticillium longisporum</name>
    <name type="common">Verticillium dahliae var. longisporum</name>
    <dbReference type="NCBI Taxonomy" id="100787"/>
    <lineage>
        <taxon>Eukaryota</taxon>
        <taxon>Fungi</taxon>
        <taxon>Dikarya</taxon>
        <taxon>Ascomycota</taxon>
        <taxon>Pezizomycotina</taxon>
        <taxon>Sordariomycetes</taxon>
        <taxon>Hypocreomycetidae</taxon>
        <taxon>Glomerellales</taxon>
        <taxon>Plectosphaerellaceae</taxon>
        <taxon>Verticillium</taxon>
    </lineage>
</organism>
<dbReference type="PANTHER" id="PTHR46910">
    <property type="entry name" value="TRANSCRIPTION FACTOR PDR1"/>
    <property type="match status" value="1"/>
</dbReference>
<gene>
    <name evidence="3" type="ORF">HYQ45_007112</name>
</gene>
<dbReference type="Pfam" id="PF04082">
    <property type="entry name" value="Fungal_trans"/>
    <property type="match status" value="1"/>
</dbReference>
<dbReference type="Proteomes" id="UP000689129">
    <property type="component" value="Unassembled WGS sequence"/>
</dbReference>
<dbReference type="InterPro" id="IPR050987">
    <property type="entry name" value="AtrR-like"/>
</dbReference>
<reference evidence="3" key="1">
    <citation type="journal article" date="2021" name="Mol. Plant Pathol.">
        <title>A 20-kb lineage-specific genomic region tames virulence in pathogenic amphidiploid Verticillium longisporum.</title>
        <authorList>
            <person name="Harting R."/>
            <person name="Starke J."/>
            <person name="Kusch H."/>
            <person name="Poggeler S."/>
            <person name="Maurus I."/>
            <person name="Schluter R."/>
            <person name="Landesfeind M."/>
            <person name="Bulla I."/>
            <person name="Nowrousian M."/>
            <person name="de Jonge R."/>
            <person name="Stahlhut G."/>
            <person name="Hoff K.J."/>
            <person name="Asshauer K.P."/>
            <person name="Thurmer A."/>
            <person name="Stanke M."/>
            <person name="Daniel R."/>
            <person name="Morgenstern B."/>
            <person name="Thomma B.P.H.J."/>
            <person name="Kronstad J.W."/>
            <person name="Braus-Stromeyer S.A."/>
            <person name="Braus G.H."/>
        </authorList>
    </citation>
    <scope>NUCLEOTIDE SEQUENCE</scope>
    <source>
        <strain evidence="3">Vl32</strain>
    </source>
</reference>
<feature type="domain" description="Xylanolytic transcriptional activator regulatory" evidence="2">
    <location>
        <begin position="68"/>
        <end position="140"/>
    </location>
</feature>